<dbReference type="PANTHER" id="PTHR37318:SF1">
    <property type="entry name" value="BSL7504 PROTEIN"/>
    <property type="match status" value="1"/>
</dbReference>
<gene>
    <name evidence="3" type="ORF">Strain138_001138</name>
    <name evidence="4" type="ORF">Strain318_001138</name>
</gene>
<dbReference type="KEGG" id="pspc:Strain318_001138"/>
<dbReference type="Pfam" id="PF13601">
    <property type="entry name" value="HTH_34"/>
    <property type="match status" value="1"/>
</dbReference>
<accession>A0AA49JTY8</accession>
<dbReference type="EMBL" id="CP130612">
    <property type="protein sequence ID" value="WKW11870.1"/>
    <property type="molecule type" value="Genomic_DNA"/>
</dbReference>
<dbReference type="PANTHER" id="PTHR37318">
    <property type="entry name" value="BSL7504 PROTEIN"/>
    <property type="match status" value="1"/>
</dbReference>
<dbReference type="GO" id="GO:0006355">
    <property type="term" value="P:regulation of DNA-templated transcription"/>
    <property type="evidence" value="ECO:0007669"/>
    <property type="project" value="UniProtKB-ARBA"/>
</dbReference>
<reference evidence="3" key="1">
    <citation type="submission" date="2023-07" db="EMBL/GenBank/DDBJ databases">
        <authorList>
            <person name="Haufschild T."/>
            <person name="Kallscheuer N."/>
            <person name="Hammer J."/>
            <person name="Kohn T."/>
            <person name="Kabuu M."/>
            <person name="Jogler M."/>
            <person name="Wohfarth N."/>
            <person name="Heuer A."/>
            <person name="Rohde M."/>
            <person name="van Teeseling M.C.F."/>
            <person name="Jogler C."/>
        </authorList>
    </citation>
    <scope>NUCLEOTIDE SEQUENCE</scope>
    <source>
        <strain evidence="3">Strain 138</strain>
        <strain evidence="4">Strain 318</strain>
    </source>
</reference>
<evidence type="ECO:0000256" key="1">
    <source>
        <dbReference type="SAM" id="MobiDB-lite"/>
    </source>
</evidence>
<dbReference type="Proteomes" id="UP001229955">
    <property type="component" value="Chromosome"/>
</dbReference>
<evidence type="ECO:0000313" key="5">
    <source>
        <dbReference type="Proteomes" id="UP001229955"/>
    </source>
</evidence>
<dbReference type="InterPro" id="IPR011991">
    <property type="entry name" value="ArsR-like_HTH"/>
</dbReference>
<dbReference type="EMBL" id="CP130613">
    <property type="protein sequence ID" value="WKW14780.1"/>
    <property type="molecule type" value="Genomic_DNA"/>
</dbReference>
<feature type="domain" description="Winged helix DNA-binding" evidence="2">
    <location>
        <begin position="44"/>
        <end position="123"/>
    </location>
</feature>
<protein>
    <submittedName>
        <fullName evidence="3">Transcriptional regulator</fullName>
    </submittedName>
</protein>
<organism evidence="3">
    <name type="scientific">Pseudogemmatithrix spongiicola</name>
    <dbReference type="NCBI Taxonomy" id="3062599"/>
    <lineage>
        <taxon>Bacteria</taxon>
        <taxon>Pseudomonadati</taxon>
        <taxon>Gemmatimonadota</taxon>
        <taxon>Gemmatimonadia</taxon>
        <taxon>Gemmatimonadales</taxon>
        <taxon>Gemmatimonadaceae</taxon>
        <taxon>Pseudogemmatithrix</taxon>
    </lineage>
</organism>
<evidence type="ECO:0000313" key="3">
    <source>
        <dbReference type="EMBL" id="WKW11870.1"/>
    </source>
</evidence>
<evidence type="ECO:0000313" key="4">
    <source>
        <dbReference type="EMBL" id="WKW14780.1"/>
    </source>
</evidence>
<dbReference type="AlphaFoldDB" id="A0AA49JTY8"/>
<dbReference type="InterPro" id="IPR036390">
    <property type="entry name" value="WH_DNA-bd_sf"/>
</dbReference>
<keyword evidence="5" id="KW-1185">Reference proteome</keyword>
<feature type="region of interest" description="Disordered" evidence="1">
    <location>
        <begin position="1"/>
        <end position="24"/>
    </location>
</feature>
<accession>A0AA49JZL3</accession>
<proteinExistence type="predicted"/>
<name>A0AA49JTY8_9BACT</name>
<dbReference type="CDD" id="cd00090">
    <property type="entry name" value="HTH_ARSR"/>
    <property type="match status" value="1"/>
</dbReference>
<dbReference type="Gene3D" id="1.10.10.10">
    <property type="entry name" value="Winged helix-like DNA-binding domain superfamily/Winged helix DNA-binding domain"/>
    <property type="match status" value="1"/>
</dbReference>
<evidence type="ECO:0000259" key="2">
    <source>
        <dbReference type="Pfam" id="PF13601"/>
    </source>
</evidence>
<dbReference type="InterPro" id="IPR036388">
    <property type="entry name" value="WH-like_DNA-bd_sf"/>
</dbReference>
<dbReference type="SUPFAM" id="SSF46785">
    <property type="entry name" value="Winged helix' DNA-binding domain"/>
    <property type="match status" value="1"/>
</dbReference>
<sequence length="129" mass="13955">MAKRDGSAVRARAKAPREEGTTLTAVDGDSSIPIALDKVIHERLRLAIVSALAVHESLTFNDLKAMLDASDGNVSVHARKLEEAGYIACKKGFDGRIPRTEYRLTAAGRKALERYLGHMEALIKRVGGA</sequence>
<dbReference type="InterPro" id="IPR027395">
    <property type="entry name" value="WH_DNA-bd_dom"/>
</dbReference>